<dbReference type="InterPro" id="IPR006073">
    <property type="entry name" value="GTP-bd"/>
</dbReference>
<comment type="cofactor">
    <cofactor evidence="7">
        <name>Mg(2+)</name>
        <dbReference type="ChEBI" id="CHEBI:18420"/>
    </cofactor>
</comment>
<comment type="subunit">
    <text evidence="7">Monomer.</text>
</comment>
<dbReference type="FunFam" id="2.70.210.12:FF:000001">
    <property type="entry name" value="GTPase Obg"/>
    <property type="match status" value="1"/>
</dbReference>
<name>A0A538T9Z6_UNCEI</name>
<keyword evidence="5 7" id="KW-0460">Magnesium</keyword>
<evidence type="ECO:0000256" key="8">
    <source>
        <dbReference type="SAM" id="MobiDB-lite"/>
    </source>
</evidence>
<evidence type="ECO:0000313" key="11">
    <source>
        <dbReference type="EMBL" id="TMQ60460.1"/>
    </source>
</evidence>
<dbReference type="CDD" id="cd01898">
    <property type="entry name" value="Obg"/>
    <property type="match status" value="1"/>
</dbReference>
<feature type="region of interest" description="Disordered" evidence="8">
    <location>
        <begin position="67"/>
        <end position="86"/>
    </location>
</feature>
<dbReference type="PROSITE" id="PS00905">
    <property type="entry name" value="GTP1_OBG"/>
    <property type="match status" value="1"/>
</dbReference>
<dbReference type="Pfam" id="PF01926">
    <property type="entry name" value="MMR_HSR1"/>
    <property type="match status" value="1"/>
</dbReference>
<comment type="caution">
    <text evidence="11">The sequence shown here is derived from an EMBL/GenBank/DDBJ whole genome shotgun (WGS) entry which is preliminary data.</text>
</comment>
<protein>
    <recommendedName>
        <fullName evidence="7">GTPase Obg</fullName>
        <ecNumber evidence="7">3.6.5.-</ecNumber>
    </recommendedName>
    <alternativeName>
        <fullName evidence="7">GTP-binding protein Obg</fullName>
    </alternativeName>
</protein>
<keyword evidence="4 7" id="KW-0378">Hydrolase</keyword>
<dbReference type="InterPro" id="IPR045086">
    <property type="entry name" value="OBG_GTPase"/>
</dbReference>
<dbReference type="PROSITE" id="PS51710">
    <property type="entry name" value="G_OBG"/>
    <property type="match status" value="1"/>
</dbReference>
<dbReference type="GO" id="GO:0042254">
    <property type="term" value="P:ribosome biogenesis"/>
    <property type="evidence" value="ECO:0007669"/>
    <property type="project" value="UniProtKB-UniRule"/>
</dbReference>
<sequence>MFADRASIAVIGGRGGSGCVSFRREKYVPKGGPDGGDGGDGGSVILVVNEHMRTLLDFQFRARFEAESGAHGSGNKKSGRSGQDVTVAVPPGTLVHDELSGDLLVDLVAPGARFVAAKGGRGGRGNARFATSTRQAPRKAEPGGAGEERKLLLELRLIADVGIVGFPNVGKSTLLARVSAARPKIADYPFTTLEPHLGLVRAREDQSFVMADLPGLIEGAHQGKGLGHEFLRHIQRTRTILILVDSMSSDPAKDLATLKRELREYSEDLTRKPTVVAMSRSDLRGEVARGGPPFPLEGARWGGWISGVTGTGVDDLVAAVWEVLIAAGAETPAEGRVGGDPRVAGTKEREPW</sequence>
<organism evidence="11 12">
    <name type="scientific">Eiseniibacteriota bacterium</name>
    <dbReference type="NCBI Taxonomy" id="2212470"/>
    <lineage>
        <taxon>Bacteria</taxon>
        <taxon>Candidatus Eiseniibacteriota</taxon>
    </lineage>
</organism>
<feature type="binding site" evidence="7">
    <location>
        <begin position="165"/>
        <end position="172"/>
    </location>
    <ligand>
        <name>GTP</name>
        <dbReference type="ChEBI" id="CHEBI:37565"/>
    </ligand>
</feature>
<dbReference type="Gene3D" id="2.70.210.12">
    <property type="entry name" value="GTP1/OBG domain"/>
    <property type="match status" value="1"/>
</dbReference>
<evidence type="ECO:0000256" key="5">
    <source>
        <dbReference type="ARBA" id="ARBA00022842"/>
    </source>
</evidence>
<feature type="region of interest" description="Disordered" evidence="8">
    <location>
        <begin position="124"/>
        <end position="145"/>
    </location>
</feature>
<dbReference type="PROSITE" id="PS51883">
    <property type="entry name" value="OBG"/>
    <property type="match status" value="1"/>
</dbReference>
<evidence type="ECO:0000256" key="1">
    <source>
        <dbReference type="ARBA" id="ARBA00007699"/>
    </source>
</evidence>
<dbReference type="GO" id="GO:0003924">
    <property type="term" value="F:GTPase activity"/>
    <property type="evidence" value="ECO:0007669"/>
    <property type="project" value="UniProtKB-UniRule"/>
</dbReference>
<dbReference type="InterPro" id="IPR014100">
    <property type="entry name" value="GTP-bd_Obg/CgtA"/>
</dbReference>
<dbReference type="EMBL" id="VBOW01000014">
    <property type="protein sequence ID" value="TMQ60460.1"/>
    <property type="molecule type" value="Genomic_DNA"/>
</dbReference>
<proteinExistence type="inferred from homology"/>
<dbReference type="NCBIfam" id="NF008956">
    <property type="entry name" value="PRK12299.1"/>
    <property type="match status" value="1"/>
</dbReference>
<comment type="similarity">
    <text evidence="1 7">Belongs to the TRAFAC class OBG-HflX-like GTPase superfamily. OBG GTPase family.</text>
</comment>
<feature type="region of interest" description="Disordered" evidence="8">
    <location>
        <begin position="332"/>
        <end position="352"/>
    </location>
</feature>
<accession>A0A538T9Z6</accession>
<keyword evidence="3 7" id="KW-0547">Nucleotide-binding</keyword>
<keyword evidence="6 7" id="KW-0342">GTP-binding</keyword>
<dbReference type="HAMAP" id="MF_01454">
    <property type="entry name" value="GTPase_Obg"/>
    <property type="match status" value="1"/>
</dbReference>
<dbReference type="SUPFAM" id="SSF82051">
    <property type="entry name" value="Obg GTP-binding protein N-terminal domain"/>
    <property type="match status" value="1"/>
</dbReference>
<feature type="binding site" evidence="7">
    <location>
        <begin position="306"/>
        <end position="308"/>
    </location>
    <ligand>
        <name>GTP</name>
        <dbReference type="ChEBI" id="CHEBI:37565"/>
    </ligand>
</feature>
<reference evidence="11 12" key="1">
    <citation type="journal article" date="2019" name="Nat. Microbiol.">
        <title>Mediterranean grassland soil C-N compound turnover is dependent on rainfall and depth, and is mediated by genomically divergent microorganisms.</title>
        <authorList>
            <person name="Diamond S."/>
            <person name="Andeer P.F."/>
            <person name="Li Z."/>
            <person name="Crits-Christoph A."/>
            <person name="Burstein D."/>
            <person name="Anantharaman K."/>
            <person name="Lane K.R."/>
            <person name="Thomas B.C."/>
            <person name="Pan C."/>
            <person name="Northen T.R."/>
            <person name="Banfield J.F."/>
        </authorList>
    </citation>
    <scope>NUCLEOTIDE SEQUENCE [LARGE SCALE GENOMIC DNA]</scope>
    <source>
        <strain evidence="11">WS_6</strain>
    </source>
</reference>
<dbReference type="EC" id="3.6.5.-" evidence="7"/>
<dbReference type="SUPFAM" id="SSF52540">
    <property type="entry name" value="P-loop containing nucleoside triphosphate hydrolases"/>
    <property type="match status" value="1"/>
</dbReference>
<feature type="binding site" evidence="7">
    <location>
        <position position="172"/>
    </location>
    <ligand>
        <name>Mg(2+)</name>
        <dbReference type="ChEBI" id="CHEBI:18420"/>
    </ligand>
</feature>
<dbReference type="Pfam" id="PF01018">
    <property type="entry name" value="GTP1_OBG"/>
    <property type="match status" value="1"/>
</dbReference>
<dbReference type="PANTHER" id="PTHR11702:SF31">
    <property type="entry name" value="MITOCHONDRIAL RIBOSOME-ASSOCIATED GTPASE 2"/>
    <property type="match status" value="1"/>
</dbReference>
<evidence type="ECO:0000259" key="9">
    <source>
        <dbReference type="PROSITE" id="PS51710"/>
    </source>
</evidence>
<dbReference type="Proteomes" id="UP000316852">
    <property type="component" value="Unassembled WGS sequence"/>
</dbReference>
<feature type="binding site" evidence="7">
    <location>
        <begin position="279"/>
        <end position="282"/>
    </location>
    <ligand>
        <name>GTP</name>
        <dbReference type="ChEBI" id="CHEBI:37565"/>
    </ligand>
</feature>
<dbReference type="GO" id="GO:0005525">
    <property type="term" value="F:GTP binding"/>
    <property type="evidence" value="ECO:0007669"/>
    <property type="project" value="UniProtKB-UniRule"/>
</dbReference>
<evidence type="ECO:0000259" key="10">
    <source>
        <dbReference type="PROSITE" id="PS51883"/>
    </source>
</evidence>
<evidence type="ECO:0000256" key="4">
    <source>
        <dbReference type="ARBA" id="ARBA00022801"/>
    </source>
</evidence>
<dbReference type="InterPro" id="IPR006074">
    <property type="entry name" value="GTP1-OBG_CS"/>
</dbReference>
<dbReference type="InterPro" id="IPR031167">
    <property type="entry name" value="G_OBG"/>
</dbReference>
<dbReference type="GO" id="GO:0000287">
    <property type="term" value="F:magnesium ion binding"/>
    <property type="evidence" value="ECO:0007669"/>
    <property type="project" value="InterPro"/>
</dbReference>
<dbReference type="PIRSF" id="PIRSF002401">
    <property type="entry name" value="GTP_bd_Obg/CgtA"/>
    <property type="match status" value="1"/>
</dbReference>
<dbReference type="AlphaFoldDB" id="A0A538T9Z6"/>
<keyword evidence="7" id="KW-0479">Metal-binding</keyword>
<keyword evidence="2 7" id="KW-0963">Cytoplasm</keyword>
<evidence type="ECO:0000256" key="3">
    <source>
        <dbReference type="ARBA" id="ARBA00022741"/>
    </source>
</evidence>
<dbReference type="PRINTS" id="PR00326">
    <property type="entry name" value="GTP1OBG"/>
</dbReference>
<dbReference type="NCBIfam" id="NF008955">
    <property type="entry name" value="PRK12297.1"/>
    <property type="match status" value="1"/>
</dbReference>
<feature type="binding site" evidence="7">
    <location>
        <begin position="190"/>
        <end position="194"/>
    </location>
    <ligand>
        <name>GTP</name>
        <dbReference type="ChEBI" id="CHEBI:37565"/>
    </ligand>
</feature>
<dbReference type="InterPro" id="IPR036726">
    <property type="entry name" value="GTP1_OBG_dom_sf"/>
</dbReference>
<evidence type="ECO:0000256" key="6">
    <source>
        <dbReference type="ARBA" id="ARBA00023134"/>
    </source>
</evidence>
<dbReference type="PANTHER" id="PTHR11702">
    <property type="entry name" value="DEVELOPMENTALLY REGULATED GTP-BINDING PROTEIN-RELATED"/>
    <property type="match status" value="1"/>
</dbReference>
<feature type="binding site" evidence="7">
    <location>
        <begin position="212"/>
        <end position="215"/>
    </location>
    <ligand>
        <name>GTP</name>
        <dbReference type="ChEBI" id="CHEBI:37565"/>
    </ligand>
</feature>
<dbReference type="InterPro" id="IPR006169">
    <property type="entry name" value="GTP1_OBG_dom"/>
</dbReference>
<dbReference type="InterPro" id="IPR027417">
    <property type="entry name" value="P-loop_NTPase"/>
</dbReference>
<evidence type="ECO:0000313" key="12">
    <source>
        <dbReference type="Proteomes" id="UP000316852"/>
    </source>
</evidence>
<evidence type="ECO:0000256" key="7">
    <source>
        <dbReference type="HAMAP-Rule" id="MF_01454"/>
    </source>
</evidence>
<dbReference type="NCBIfam" id="TIGR02729">
    <property type="entry name" value="Obg_CgtA"/>
    <property type="match status" value="1"/>
</dbReference>
<dbReference type="Gene3D" id="3.40.50.300">
    <property type="entry name" value="P-loop containing nucleotide triphosphate hydrolases"/>
    <property type="match status" value="1"/>
</dbReference>
<comment type="subcellular location">
    <subcellularLocation>
        <location evidence="7">Cytoplasm</location>
    </subcellularLocation>
</comment>
<feature type="domain" description="OBG-type G" evidence="9">
    <location>
        <begin position="159"/>
        <end position="325"/>
    </location>
</feature>
<feature type="domain" description="Obg" evidence="10">
    <location>
        <begin position="1"/>
        <end position="158"/>
    </location>
</feature>
<gene>
    <name evidence="11" type="primary">obgE</name>
    <name evidence="7" type="synonym">obg</name>
    <name evidence="11" type="ORF">E6K76_02185</name>
</gene>
<evidence type="ECO:0000256" key="2">
    <source>
        <dbReference type="ARBA" id="ARBA00022490"/>
    </source>
</evidence>
<feature type="binding site" evidence="7">
    <location>
        <position position="192"/>
    </location>
    <ligand>
        <name>Mg(2+)</name>
        <dbReference type="ChEBI" id="CHEBI:18420"/>
    </ligand>
</feature>
<comment type="function">
    <text evidence="7">An essential GTPase which binds GTP, GDP and possibly (p)ppGpp with moderate affinity, with high nucleotide exchange rates and a fairly low GTP hydrolysis rate. Plays a role in control of the cell cycle, stress response, ribosome biogenesis and in those bacteria that undergo differentiation, in morphogenesis control.</text>
</comment>
<dbReference type="GO" id="GO:0005737">
    <property type="term" value="C:cytoplasm"/>
    <property type="evidence" value="ECO:0007669"/>
    <property type="project" value="UniProtKB-SubCell"/>
</dbReference>